<dbReference type="Pfam" id="PF13419">
    <property type="entry name" value="HAD_2"/>
    <property type="match status" value="1"/>
</dbReference>
<dbReference type="Proteomes" id="UP000765507">
    <property type="component" value="Unassembled WGS sequence"/>
</dbReference>
<dbReference type="EC" id="3.1.3.96" evidence="8"/>
<evidence type="ECO:0000256" key="3">
    <source>
        <dbReference type="ARBA" id="ARBA00022723"/>
    </source>
</evidence>
<dbReference type="GO" id="GO:0046872">
    <property type="term" value="F:metal ion binding"/>
    <property type="evidence" value="ECO:0007669"/>
    <property type="project" value="UniProtKB-KW"/>
</dbReference>
<dbReference type="AlphaFoldDB" id="A0A8T1SPA9"/>
<keyword evidence="5" id="KW-0460">Magnesium</keyword>
<evidence type="ECO:0000256" key="12">
    <source>
        <dbReference type="ARBA" id="ARBA00083904"/>
    </source>
</evidence>
<dbReference type="SFLD" id="SFLDS00003">
    <property type="entry name" value="Haloacid_Dehalogenase"/>
    <property type="match status" value="1"/>
</dbReference>
<feature type="non-terminal residue" evidence="14">
    <location>
        <position position="1"/>
    </location>
</feature>
<dbReference type="OrthoDB" id="40579at2759"/>
<evidence type="ECO:0000256" key="10">
    <source>
        <dbReference type="ARBA" id="ARBA00075025"/>
    </source>
</evidence>
<dbReference type="EMBL" id="JAHGAV010000131">
    <property type="protein sequence ID" value="KAG6930976.1"/>
    <property type="molecule type" value="Genomic_DNA"/>
</dbReference>
<comment type="catalytic activity">
    <reaction evidence="6">
        <text>psi-UMP + H2O = pseudouridine + phosphate</text>
        <dbReference type="Rhea" id="RHEA:10944"/>
        <dbReference type="ChEBI" id="CHEBI:15377"/>
        <dbReference type="ChEBI" id="CHEBI:17802"/>
        <dbReference type="ChEBI" id="CHEBI:43474"/>
        <dbReference type="ChEBI" id="CHEBI:58380"/>
        <dbReference type="EC" id="3.1.3.96"/>
    </reaction>
</comment>
<dbReference type="PANTHER" id="PTHR18901">
    <property type="entry name" value="2-DEOXYGLUCOSE-6-PHOSPHATE PHOSPHATASE 2"/>
    <property type="match status" value="1"/>
</dbReference>
<evidence type="ECO:0000256" key="9">
    <source>
        <dbReference type="ARBA" id="ARBA00070517"/>
    </source>
</evidence>
<reference evidence="14 15" key="1">
    <citation type="journal article" date="2020" name="G3 (Bethesda)">
        <title>Draft Genome of the Common Snapping Turtle, Chelydra serpentina, a Model for Phenotypic Plasticity in Reptiles.</title>
        <authorList>
            <person name="Das D."/>
            <person name="Singh S.K."/>
            <person name="Bierstedt J."/>
            <person name="Erickson A."/>
            <person name="Galli G.L.J."/>
            <person name="Crossley D.A. 2nd"/>
            <person name="Rhen T."/>
        </authorList>
    </citation>
    <scope>NUCLEOTIDE SEQUENCE [LARGE SCALE GENOMIC DNA]</scope>
    <source>
        <strain evidence="14">KW</strain>
    </source>
</reference>
<dbReference type="InterPro" id="IPR023214">
    <property type="entry name" value="HAD_sf"/>
</dbReference>
<dbReference type="PANTHER" id="PTHR18901:SF38">
    <property type="entry name" value="PSEUDOURIDINE-5'-PHOSPHATASE"/>
    <property type="match status" value="1"/>
</dbReference>
<evidence type="ECO:0000256" key="6">
    <source>
        <dbReference type="ARBA" id="ARBA00052504"/>
    </source>
</evidence>
<evidence type="ECO:0000256" key="1">
    <source>
        <dbReference type="ARBA" id="ARBA00001946"/>
    </source>
</evidence>
<dbReference type="Gene3D" id="3.40.50.1000">
    <property type="entry name" value="HAD superfamily/HAD-like"/>
    <property type="match status" value="1"/>
</dbReference>
<comment type="similarity">
    <text evidence="2">Belongs to the HAD-like hydrolase superfamily. CbbY/CbbZ/Gph/YieH family.</text>
</comment>
<name>A0A8T1SPA9_CHESE</name>
<dbReference type="InterPro" id="IPR006439">
    <property type="entry name" value="HAD-SF_hydro_IA"/>
</dbReference>
<evidence type="ECO:0000256" key="7">
    <source>
        <dbReference type="ARBA" id="ARBA00056605"/>
    </source>
</evidence>
<comment type="function">
    <text evidence="7">Dephosphorylates pseudouridine 5'-phosphate, a potential intermediate in rRNA degradation. Pseudouridine is then excreted intact in urine.</text>
</comment>
<keyword evidence="4" id="KW-0378">Hydrolase</keyword>
<protein>
    <recommendedName>
        <fullName evidence="9">Pseudouridine-5'-phosphatase</fullName>
        <ecNumber evidence="8">3.1.3.96</ecNumber>
    </recommendedName>
    <alternativeName>
        <fullName evidence="10">Haloacid dehalogenase-like hydrolase domain-containing protein 1</fullName>
    </alternativeName>
    <alternativeName>
        <fullName evidence="11">Haloacid dehalogenase-like hydrolase domain-containing protein 1A</fullName>
    </alternativeName>
    <alternativeName>
        <fullName evidence="12">Pseudouridine-5'-monophosphatase</fullName>
    </alternativeName>
</protein>
<evidence type="ECO:0000313" key="15">
    <source>
        <dbReference type="Proteomes" id="UP000765507"/>
    </source>
</evidence>
<evidence type="ECO:0000256" key="2">
    <source>
        <dbReference type="ARBA" id="ARBA00006171"/>
    </source>
</evidence>
<dbReference type="NCBIfam" id="TIGR01509">
    <property type="entry name" value="HAD-SF-IA-v3"/>
    <property type="match status" value="1"/>
</dbReference>
<dbReference type="SFLD" id="SFLDG01129">
    <property type="entry name" value="C1.5:_HAD__Beta-PGM__Phosphata"/>
    <property type="match status" value="1"/>
</dbReference>
<dbReference type="InterPro" id="IPR041492">
    <property type="entry name" value="HAD_2"/>
</dbReference>
<dbReference type="FunFam" id="1.10.150.240:FF:000001">
    <property type="entry name" value="Haloacid dehalogenase-like hydrolase domain"/>
    <property type="match status" value="1"/>
</dbReference>
<dbReference type="InterPro" id="IPR045228">
    <property type="entry name" value="Gpp1/Gpp2-like"/>
</dbReference>
<accession>A0A8T1SPA9</accession>
<evidence type="ECO:0000256" key="8">
    <source>
        <dbReference type="ARBA" id="ARBA00066578"/>
    </source>
</evidence>
<gene>
    <name evidence="14" type="primary">PUDP</name>
    <name evidence="14" type="ORF">G0U57_002630</name>
</gene>
<evidence type="ECO:0000256" key="4">
    <source>
        <dbReference type="ARBA" id="ARBA00022801"/>
    </source>
</evidence>
<keyword evidence="15" id="KW-1185">Reference proteome</keyword>
<organism evidence="14 15">
    <name type="scientific">Chelydra serpentina</name>
    <name type="common">Snapping turtle</name>
    <name type="synonym">Testudo serpentina</name>
    <dbReference type="NCBI Taxonomy" id="8475"/>
    <lineage>
        <taxon>Eukaryota</taxon>
        <taxon>Metazoa</taxon>
        <taxon>Chordata</taxon>
        <taxon>Craniata</taxon>
        <taxon>Vertebrata</taxon>
        <taxon>Euteleostomi</taxon>
        <taxon>Archelosauria</taxon>
        <taxon>Testudinata</taxon>
        <taxon>Testudines</taxon>
        <taxon>Cryptodira</taxon>
        <taxon>Durocryptodira</taxon>
        <taxon>Americhelydia</taxon>
        <taxon>Chelydroidea</taxon>
        <taxon>Chelydridae</taxon>
        <taxon>Chelydra</taxon>
    </lineage>
</organism>
<dbReference type="SUPFAM" id="SSF56784">
    <property type="entry name" value="HAD-like"/>
    <property type="match status" value="1"/>
</dbReference>
<dbReference type="FunFam" id="3.40.50.1000:FF:000055">
    <property type="entry name" value="Haloacid dehalogenase-like hydrolase family protein"/>
    <property type="match status" value="1"/>
</dbReference>
<dbReference type="InterPro" id="IPR036412">
    <property type="entry name" value="HAD-like_sf"/>
</dbReference>
<comment type="cofactor">
    <cofactor evidence="1">
        <name>Mg(2+)</name>
        <dbReference type="ChEBI" id="CHEBI:18420"/>
    </cofactor>
</comment>
<feature type="compositionally biased region" description="Low complexity" evidence="13">
    <location>
        <begin position="1"/>
        <end position="18"/>
    </location>
</feature>
<comment type="caution">
    <text evidence="14">The sequence shown here is derived from an EMBL/GenBank/DDBJ whole genome shotgun (WGS) entry which is preliminary data.</text>
</comment>
<dbReference type="InterPro" id="IPR023198">
    <property type="entry name" value="PGP-like_dom2"/>
</dbReference>
<dbReference type="Gene3D" id="1.10.150.240">
    <property type="entry name" value="Putative phosphatase, domain 2"/>
    <property type="match status" value="1"/>
</dbReference>
<keyword evidence="3" id="KW-0479">Metal-binding</keyword>
<evidence type="ECO:0000313" key="14">
    <source>
        <dbReference type="EMBL" id="KAG6930976.1"/>
    </source>
</evidence>
<evidence type="ECO:0000256" key="5">
    <source>
        <dbReference type="ARBA" id="ARBA00022842"/>
    </source>
</evidence>
<sequence>QSIAGRGQLSGSSPQPSSRARHHPQPQRLPHYQTAALQQRAPASPAPAADSACAARLLRLCPRRCPAMAASSCRPAPPRPATHLIFDMDGLLLDTEHLYTVVFQEICERFGKAYTWDLKSLVMGKKALEGAQIIRDVLELPMTKEELLHESKMKQEKIFPNAALMPGVEKLIRHLHHHNVPIAIATSSARVTFQMKTSKHKDFFNLFHHIVLGDDPDVTNSKPQPDAFLVCAKRFHPSPPPEKCLVFEDSPLGVQAALAAGMQVVMIPDENLNQDLTKEANLVLKSMEDFEPELFGLPPYD</sequence>
<dbReference type="CDD" id="cd07529">
    <property type="entry name" value="HAD_AtGPP-like"/>
    <property type="match status" value="1"/>
</dbReference>
<evidence type="ECO:0000256" key="11">
    <source>
        <dbReference type="ARBA" id="ARBA00075873"/>
    </source>
</evidence>
<feature type="region of interest" description="Disordered" evidence="13">
    <location>
        <begin position="1"/>
        <end position="31"/>
    </location>
</feature>
<dbReference type="SFLD" id="SFLDG01135">
    <property type="entry name" value="C1.5.6:_HAD__Beta-PGM__Phospha"/>
    <property type="match status" value="1"/>
</dbReference>
<evidence type="ECO:0000256" key="13">
    <source>
        <dbReference type="SAM" id="MobiDB-lite"/>
    </source>
</evidence>
<proteinExistence type="inferred from homology"/>
<dbReference type="GO" id="GO:1990738">
    <property type="term" value="F:pseudouridine 5'-phosphatase activity"/>
    <property type="evidence" value="ECO:0007669"/>
    <property type="project" value="UniProtKB-EC"/>
</dbReference>